<sequence length="732" mass="83059">MTLSIWRYAHLALAIVSSLFLLILSITGVILAYDAVDERLPAYRTENFDSLTLAEVIPELRKVYPDIIEIAVDHNHFVSIDAMDEEGNTVKGYIDPNTGAVLGELRPKSDFIQWITALHRSLFIHETGRVLIGITSFLLLLITLSGIVLIIKRQQGIRHFFDKINRDFFAQYFHVVSGRLFLLPIVLIALTGTYLFLIRMDLIKKTNTEVEHPQQAENLDQLDLSDFPIFNETSLSEVEKIEFPFIPDDAEEFFVLKLKKRVLSVNQITGEIVEETKYPYSVVLERLSLDLHTGRTSIILAIVLGLASLNIVFFIYSGFVITFKRTRTKIRNKIKPDQAEIVILVGSENGSTLFFADKIHKQLLADGKKSFLTEMNKFRDFPNAQHILVFTSTYGLGNPPTNALQFGQLLDAYPLKQEVQFSVLGFGSKAYPDFCEYAVQVDQLLAKKEGFVRYLTMHTVNDRSVDEFVQWVHRWSEKSLLALATAPAVYQAKLPKLKKFKVVSKTLISEDNATFKLILKPTSGSKFQSGDLLAIYPADDHRERFYSIGVSNNAIQLMVKLYPDGLGSSYLYALEENSLLNARIMDNPNFYFPKHATAVAMIANGTGIAPFLGMIAANQKQVPIHLYAGFRHNNSLTKQYQLFASEEVKNMRLKELSLAFSREKESQYVMDLIRRDAAFFLNLLENAGIVMICGSLNMQKDVEKVLEELSLAKHNKSLDYYKEKGQILSDCY</sequence>
<dbReference type="GO" id="GO:0010181">
    <property type="term" value="F:FMN binding"/>
    <property type="evidence" value="ECO:0007669"/>
    <property type="project" value="InterPro"/>
</dbReference>
<evidence type="ECO:0000256" key="3">
    <source>
        <dbReference type="SAM" id="Phobius"/>
    </source>
</evidence>
<feature type="transmembrane region" description="Helical" evidence="3">
    <location>
        <begin position="298"/>
        <end position="323"/>
    </location>
</feature>
<dbReference type="GO" id="GO:0005829">
    <property type="term" value="C:cytosol"/>
    <property type="evidence" value="ECO:0007669"/>
    <property type="project" value="TreeGrafter"/>
</dbReference>
<dbReference type="PROSITE" id="PS50902">
    <property type="entry name" value="FLAVODOXIN_LIKE"/>
    <property type="match status" value="1"/>
</dbReference>
<dbReference type="Gene3D" id="3.40.50.360">
    <property type="match status" value="1"/>
</dbReference>
<dbReference type="AlphaFoldDB" id="A0A928YQR5"/>
<reference evidence="5" key="1">
    <citation type="submission" date="2018-02" db="EMBL/GenBank/DDBJ databases">
        <authorList>
            <person name="Vasarhelyi B.M."/>
            <person name="Deshmukh S."/>
            <person name="Balint B."/>
            <person name="Kukolya J."/>
        </authorList>
    </citation>
    <scope>NUCLEOTIDE SEQUENCE</scope>
    <source>
        <strain evidence="5">KB22</strain>
    </source>
</reference>
<dbReference type="Gene3D" id="2.40.30.10">
    <property type="entry name" value="Translation factors"/>
    <property type="match status" value="1"/>
</dbReference>
<dbReference type="InterPro" id="IPR001433">
    <property type="entry name" value="OxRdtase_FAD/NAD-bd"/>
</dbReference>
<keyword evidence="3" id="KW-1133">Transmembrane helix</keyword>
<name>A0A928YQR5_9SPHI</name>
<dbReference type="InterPro" id="IPR039261">
    <property type="entry name" value="FNR_nucleotide-bd"/>
</dbReference>
<dbReference type="InterPro" id="IPR005625">
    <property type="entry name" value="PepSY-ass_TM"/>
</dbReference>
<keyword evidence="3" id="KW-0812">Transmembrane</keyword>
<organism evidence="5 6">
    <name type="scientific">Sphingobacterium hungaricum</name>
    <dbReference type="NCBI Taxonomy" id="2082723"/>
    <lineage>
        <taxon>Bacteria</taxon>
        <taxon>Pseudomonadati</taxon>
        <taxon>Bacteroidota</taxon>
        <taxon>Sphingobacteriia</taxon>
        <taxon>Sphingobacteriales</taxon>
        <taxon>Sphingobacteriaceae</taxon>
        <taxon>Sphingobacterium</taxon>
    </lineage>
</organism>
<evidence type="ECO:0000256" key="1">
    <source>
        <dbReference type="ARBA" id="ARBA00022630"/>
    </source>
</evidence>
<dbReference type="InterPro" id="IPR008254">
    <property type="entry name" value="Flavodoxin/NO_synth"/>
</dbReference>
<dbReference type="Proteomes" id="UP000616201">
    <property type="component" value="Unassembled WGS sequence"/>
</dbReference>
<feature type="transmembrane region" description="Helical" evidence="3">
    <location>
        <begin position="172"/>
        <end position="197"/>
    </location>
</feature>
<keyword evidence="1" id="KW-0285">Flavoprotein</keyword>
<dbReference type="PANTHER" id="PTHR19384:SF17">
    <property type="entry name" value="NADPH--CYTOCHROME P450 REDUCTASE"/>
    <property type="match status" value="1"/>
</dbReference>
<dbReference type="SUPFAM" id="SSF52218">
    <property type="entry name" value="Flavoproteins"/>
    <property type="match status" value="1"/>
</dbReference>
<keyword evidence="6" id="KW-1185">Reference proteome</keyword>
<comment type="caution">
    <text evidence="5">The sequence shown here is derived from an EMBL/GenBank/DDBJ whole genome shotgun (WGS) entry which is preliminary data.</text>
</comment>
<feature type="transmembrane region" description="Helical" evidence="3">
    <location>
        <begin position="130"/>
        <end position="151"/>
    </location>
</feature>
<feature type="transmembrane region" description="Helical" evidence="3">
    <location>
        <begin position="12"/>
        <end position="33"/>
    </location>
</feature>
<dbReference type="EC" id="1.6.2.4" evidence="2"/>
<keyword evidence="3" id="KW-0472">Membrane</keyword>
<dbReference type="GO" id="GO:0050660">
    <property type="term" value="F:flavin adenine dinucleotide binding"/>
    <property type="evidence" value="ECO:0007669"/>
    <property type="project" value="TreeGrafter"/>
</dbReference>
<dbReference type="Pfam" id="PF00258">
    <property type="entry name" value="Flavodoxin_1"/>
    <property type="match status" value="1"/>
</dbReference>
<gene>
    <name evidence="5" type="ORF">C4F49_09155</name>
</gene>
<dbReference type="EMBL" id="PRDK01000005">
    <property type="protein sequence ID" value="MBE8713847.1"/>
    <property type="molecule type" value="Genomic_DNA"/>
</dbReference>
<dbReference type="RefSeq" id="WP_196933996.1">
    <property type="nucleotide sequence ID" value="NZ_MU158697.1"/>
</dbReference>
<dbReference type="PANTHER" id="PTHR19384">
    <property type="entry name" value="NITRIC OXIDE SYNTHASE-RELATED"/>
    <property type="match status" value="1"/>
</dbReference>
<protein>
    <recommendedName>
        <fullName evidence="2">NADPH--hemoprotein reductase</fullName>
        <ecNumber evidence="2">1.6.2.4</ecNumber>
    </recommendedName>
</protein>
<dbReference type="InterPro" id="IPR029039">
    <property type="entry name" value="Flavoprotein-like_sf"/>
</dbReference>
<evidence type="ECO:0000259" key="4">
    <source>
        <dbReference type="PROSITE" id="PS50902"/>
    </source>
</evidence>
<dbReference type="Pfam" id="PF00970">
    <property type="entry name" value="FAD_binding_6"/>
    <property type="match status" value="1"/>
</dbReference>
<dbReference type="GO" id="GO:0003958">
    <property type="term" value="F:NADPH-hemoprotein reductase activity"/>
    <property type="evidence" value="ECO:0007669"/>
    <property type="project" value="UniProtKB-EC"/>
</dbReference>
<feature type="domain" description="Flavodoxin-like" evidence="4">
    <location>
        <begin position="341"/>
        <end position="480"/>
    </location>
</feature>
<dbReference type="InterPro" id="IPR008333">
    <property type="entry name" value="Cbr1-like_FAD-bd_dom"/>
</dbReference>
<accession>A0A928YQR5</accession>
<proteinExistence type="predicted"/>
<evidence type="ECO:0000256" key="2">
    <source>
        <dbReference type="ARBA" id="ARBA00023797"/>
    </source>
</evidence>
<dbReference type="InterPro" id="IPR017938">
    <property type="entry name" value="Riboflavin_synthase-like_b-brl"/>
</dbReference>
<dbReference type="SUPFAM" id="SSF63380">
    <property type="entry name" value="Riboflavin synthase domain-like"/>
    <property type="match status" value="1"/>
</dbReference>
<evidence type="ECO:0000313" key="5">
    <source>
        <dbReference type="EMBL" id="MBE8713847.1"/>
    </source>
</evidence>
<evidence type="ECO:0000313" key="6">
    <source>
        <dbReference type="Proteomes" id="UP000616201"/>
    </source>
</evidence>
<dbReference type="Gene3D" id="3.40.50.80">
    <property type="entry name" value="Nucleotide-binding domain of ferredoxin-NADP reductase (FNR) module"/>
    <property type="match status" value="1"/>
</dbReference>
<dbReference type="Pfam" id="PF03929">
    <property type="entry name" value="PepSY_TM"/>
    <property type="match status" value="1"/>
</dbReference>
<dbReference type="SUPFAM" id="SSF52343">
    <property type="entry name" value="Ferredoxin reductase-like, C-terminal NADP-linked domain"/>
    <property type="match status" value="1"/>
</dbReference>
<dbReference type="Pfam" id="PF00175">
    <property type="entry name" value="NAD_binding_1"/>
    <property type="match status" value="1"/>
</dbReference>